<comment type="caution">
    <text evidence="2">The sequence shown here is derived from an EMBL/GenBank/DDBJ whole genome shotgun (WGS) entry which is preliminary data.</text>
</comment>
<organism evidence="2 3">
    <name type="scientific">Dactylosporangium sucinum</name>
    <dbReference type="NCBI Taxonomy" id="1424081"/>
    <lineage>
        <taxon>Bacteria</taxon>
        <taxon>Bacillati</taxon>
        <taxon>Actinomycetota</taxon>
        <taxon>Actinomycetes</taxon>
        <taxon>Micromonosporales</taxon>
        <taxon>Micromonosporaceae</taxon>
        <taxon>Dactylosporangium</taxon>
    </lineage>
</organism>
<feature type="compositionally biased region" description="Low complexity" evidence="1">
    <location>
        <begin position="71"/>
        <end position="119"/>
    </location>
</feature>
<reference evidence="2" key="2">
    <citation type="submission" date="2020-09" db="EMBL/GenBank/DDBJ databases">
        <authorList>
            <person name="Sun Q."/>
            <person name="Ohkuma M."/>
        </authorList>
    </citation>
    <scope>NUCLEOTIDE SEQUENCE</scope>
    <source>
        <strain evidence="2">JCM 19831</strain>
    </source>
</reference>
<feature type="compositionally biased region" description="Gly residues" evidence="1">
    <location>
        <begin position="120"/>
        <end position="134"/>
    </location>
</feature>
<feature type="region of interest" description="Disordered" evidence="1">
    <location>
        <begin position="62"/>
        <end position="142"/>
    </location>
</feature>
<dbReference type="AlphaFoldDB" id="A0A917TIP4"/>
<protein>
    <submittedName>
        <fullName evidence="2">Uncharacterized protein</fullName>
    </submittedName>
</protein>
<dbReference type="RefSeq" id="WP_190250171.1">
    <property type="nucleotide sequence ID" value="NZ_BMPI01000011.1"/>
</dbReference>
<dbReference type="Proteomes" id="UP000642070">
    <property type="component" value="Unassembled WGS sequence"/>
</dbReference>
<dbReference type="PROSITE" id="PS51257">
    <property type="entry name" value="PROKAR_LIPOPROTEIN"/>
    <property type="match status" value="1"/>
</dbReference>
<reference evidence="2" key="1">
    <citation type="journal article" date="2014" name="Int. J. Syst. Evol. Microbiol.">
        <title>Complete genome sequence of Corynebacterium casei LMG S-19264T (=DSM 44701T), isolated from a smear-ripened cheese.</title>
        <authorList>
            <consortium name="US DOE Joint Genome Institute (JGI-PGF)"/>
            <person name="Walter F."/>
            <person name="Albersmeier A."/>
            <person name="Kalinowski J."/>
            <person name="Ruckert C."/>
        </authorList>
    </citation>
    <scope>NUCLEOTIDE SEQUENCE</scope>
    <source>
        <strain evidence="2">JCM 19831</strain>
    </source>
</reference>
<evidence type="ECO:0000313" key="2">
    <source>
        <dbReference type="EMBL" id="GGM24872.1"/>
    </source>
</evidence>
<accession>A0A917TIP4</accession>
<dbReference type="EMBL" id="BMPI01000011">
    <property type="protein sequence ID" value="GGM24872.1"/>
    <property type="molecule type" value="Genomic_DNA"/>
</dbReference>
<keyword evidence="3" id="KW-1185">Reference proteome</keyword>
<sequence>MDSTARGAARVRATVVPALIGLAVVAALTACAPKEIAPGIPPGGPQIHPGWTSCAEEVLGIPQPLTDPAMSPAAPDVPGAAPVASATGPALPTGAPGAGTNSAAVASGGPGAPASAGAPGSPGAGTAGGPGAGDSGAWKQPAWLPDDSALRMPRLAADFDPVGVVLCASAARTEDDGGEAMFLDEMRGSDTAALVRAVRLPDAPQTAAACNLDLPGLPWFALLAADGSWVRPGVPADACGKIRIEVRDAVRQLRLERVASTRLHTTLSAGAAASGCGQSYSDMVATVAFDREPPTSGPIDLPPAGTAVRLCVYRVPAAEQGTAKPAGEFDRGAVLPATAWAAVRSALPQPGSATAPLRAPAACTAHASRFARLAPAETDAPEVFVELDACHRVLYVSVGGTVLAQGSPDLARLLSQ</sequence>
<evidence type="ECO:0000256" key="1">
    <source>
        <dbReference type="SAM" id="MobiDB-lite"/>
    </source>
</evidence>
<proteinExistence type="predicted"/>
<evidence type="ECO:0000313" key="3">
    <source>
        <dbReference type="Proteomes" id="UP000642070"/>
    </source>
</evidence>
<gene>
    <name evidence="2" type="ORF">GCM10007977_027520</name>
</gene>
<name>A0A917TIP4_9ACTN</name>